<feature type="domain" description="Methyltransferase small" evidence="6">
    <location>
        <begin position="144"/>
        <end position="310"/>
    </location>
</feature>
<keyword evidence="4" id="KW-0808">Transferase</keyword>
<dbReference type="CDD" id="cd02440">
    <property type="entry name" value="AdoMet_MTases"/>
    <property type="match status" value="1"/>
</dbReference>
<dbReference type="InterPro" id="IPR029063">
    <property type="entry name" value="SAM-dependent_MTases_sf"/>
</dbReference>
<keyword evidence="2" id="KW-0698">rRNA processing</keyword>
<evidence type="ECO:0000256" key="2">
    <source>
        <dbReference type="ARBA" id="ARBA00022552"/>
    </source>
</evidence>
<evidence type="ECO:0000313" key="7">
    <source>
        <dbReference type="EMBL" id="GJE54436.1"/>
    </source>
</evidence>
<comment type="caution">
    <text evidence="7">The sequence shown here is derived from an EMBL/GenBank/DDBJ whole genome shotgun (WGS) entry which is preliminary data.</text>
</comment>
<protein>
    <submittedName>
        <fullName evidence="7">Ribosomal RNA small subunit methyltransferase C</fullName>
    </submittedName>
</protein>
<dbReference type="InterPro" id="IPR007848">
    <property type="entry name" value="Small_mtfrase_dom"/>
</dbReference>
<dbReference type="GO" id="GO:0032259">
    <property type="term" value="P:methylation"/>
    <property type="evidence" value="ECO:0007669"/>
    <property type="project" value="UniProtKB-KW"/>
</dbReference>
<dbReference type="GO" id="GO:0008168">
    <property type="term" value="F:methyltransferase activity"/>
    <property type="evidence" value="ECO:0007669"/>
    <property type="project" value="UniProtKB-KW"/>
</dbReference>
<dbReference type="EMBL" id="BPRA01000003">
    <property type="protein sequence ID" value="GJE54436.1"/>
    <property type="molecule type" value="Genomic_DNA"/>
</dbReference>
<evidence type="ECO:0000256" key="1">
    <source>
        <dbReference type="ARBA" id="ARBA00022490"/>
    </source>
</evidence>
<proteinExistence type="predicted"/>
<evidence type="ECO:0000256" key="4">
    <source>
        <dbReference type="ARBA" id="ARBA00022679"/>
    </source>
</evidence>
<dbReference type="Pfam" id="PF05175">
    <property type="entry name" value="MTS"/>
    <property type="match status" value="1"/>
</dbReference>
<accession>A0ABQ4TGK0</accession>
<dbReference type="PANTHER" id="PTHR47816:SF4">
    <property type="entry name" value="RIBOSOMAL RNA SMALL SUBUNIT METHYLTRANSFERASE C"/>
    <property type="match status" value="1"/>
</dbReference>
<keyword evidence="1" id="KW-0963">Cytoplasm</keyword>
<evidence type="ECO:0000256" key="3">
    <source>
        <dbReference type="ARBA" id="ARBA00022603"/>
    </source>
</evidence>
<reference evidence="7" key="2">
    <citation type="submission" date="2021-08" db="EMBL/GenBank/DDBJ databases">
        <authorList>
            <person name="Tani A."/>
            <person name="Ola A."/>
            <person name="Ogura Y."/>
            <person name="Katsura K."/>
            <person name="Hayashi T."/>
        </authorList>
    </citation>
    <scope>NUCLEOTIDE SEQUENCE</scope>
    <source>
        <strain evidence="7">DSM 23674</strain>
    </source>
</reference>
<evidence type="ECO:0000259" key="6">
    <source>
        <dbReference type="Pfam" id="PF05175"/>
    </source>
</evidence>
<keyword evidence="5" id="KW-0949">S-adenosyl-L-methionine</keyword>
<organism evidence="7 8">
    <name type="scientific">Methylobacterium thuringiense</name>
    <dbReference type="NCBI Taxonomy" id="1003091"/>
    <lineage>
        <taxon>Bacteria</taxon>
        <taxon>Pseudomonadati</taxon>
        <taxon>Pseudomonadota</taxon>
        <taxon>Alphaproteobacteria</taxon>
        <taxon>Hyphomicrobiales</taxon>
        <taxon>Methylobacteriaceae</taxon>
        <taxon>Methylobacterium</taxon>
    </lineage>
</organism>
<evidence type="ECO:0000256" key="5">
    <source>
        <dbReference type="ARBA" id="ARBA00022691"/>
    </source>
</evidence>
<keyword evidence="3 7" id="KW-0489">Methyltransferase</keyword>
<dbReference type="Gene3D" id="3.40.50.150">
    <property type="entry name" value="Vaccinia Virus protein VP39"/>
    <property type="match status" value="1"/>
</dbReference>
<reference evidence="7" key="1">
    <citation type="journal article" date="2021" name="Front. Microbiol.">
        <title>Comprehensive Comparative Genomics and Phenotyping of Methylobacterium Species.</title>
        <authorList>
            <person name="Alessa O."/>
            <person name="Ogura Y."/>
            <person name="Fujitani Y."/>
            <person name="Takami H."/>
            <person name="Hayashi T."/>
            <person name="Sahin N."/>
            <person name="Tani A."/>
        </authorList>
    </citation>
    <scope>NUCLEOTIDE SEQUENCE</scope>
    <source>
        <strain evidence="7">DSM 23674</strain>
    </source>
</reference>
<dbReference type="Proteomes" id="UP001055101">
    <property type="component" value="Unassembled WGS sequence"/>
</dbReference>
<keyword evidence="8" id="KW-1185">Reference proteome</keyword>
<sequence length="313" mass="33407">MSNLESGAATVRPVVYGLPSDELVDVPQDALQVSPLIPGSARLEDMQTAALPGSAVVLAPPGTAERRYALALVLRALSPGETLVVLAPKDRGGSRLGKELAGFGCAVSEEARRHHRICTVSRPASLDGLDEAIEEGRSRHVDNLALCTQPGIFSWNRVDPGSALLLKHLPKKLAGKGADFGCGLGILALAVLHAETVTSLAMIDIDRRAVEMARRNVVDPRATIRWADIRQPDPALTRLDFVVMNPPFHDGGAEDQALGKVFIARAADALRSGGTLWITANQHLPYEAPLRAAFRTVTPVASEGGFKVYEARK</sequence>
<evidence type="ECO:0000313" key="8">
    <source>
        <dbReference type="Proteomes" id="UP001055101"/>
    </source>
</evidence>
<gene>
    <name evidence="7" type="primary">rsmC_1</name>
    <name evidence="7" type="ORF">EKPJFOCH_0911</name>
</gene>
<dbReference type="PROSITE" id="PS00092">
    <property type="entry name" value="N6_MTASE"/>
    <property type="match status" value="1"/>
</dbReference>
<dbReference type="InterPro" id="IPR046977">
    <property type="entry name" value="RsmC/RlmG"/>
</dbReference>
<name>A0ABQ4TGK0_9HYPH</name>
<dbReference type="SUPFAM" id="SSF53335">
    <property type="entry name" value="S-adenosyl-L-methionine-dependent methyltransferases"/>
    <property type="match status" value="1"/>
</dbReference>
<dbReference type="InterPro" id="IPR002052">
    <property type="entry name" value="DNA_methylase_N6_adenine_CS"/>
</dbReference>
<dbReference type="PANTHER" id="PTHR47816">
    <property type="entry name" value="RIBOSOMAL RNA SMALL SUBUNIT METHYLTRANSFERASE C"/>
    <property type="match status" value="1"/>
</dbReference>